<evidence type="ECO:0000313" key="2">
    <source>
        <dbReference type="EMBL" id="CAD8120539.1"/>
    </source>
</evidence>
<organism evidence="2 3">
    <name type="scientific">Paramecium sonneborni</name>
    <dbReference type="NCBI Taxonomy" id="65129"/>
    <lineage>
        <taxon>Eukaryota</taxon>
        <taxon>Sar</taxon>
        <taxon>Alveolata</taxon>
        <taxon>Ciliophora</taxon>
        <taxon>Intramacronucleata</taxon>
        <taxon>Oligohymenophorea</taxon>
        <taxon>Peniculida</taxon>
        <taxon>Parameciidae</taxon>
        <taxon>Paramecium</taxon>
    </lineage>
</organism>
<dbReference type="Proteomes" id="UP000692954">
    <property type="component" value="Unassembled WGS sequence"/>
</dbReference>
<sequence length="692" mass="82562">MKNPIVVQLIFLGIIPNDEEEFFENPEVFLKTNFEKNGYDFFPLQKKQNNQGINVKRLKNYIEKKKEIKEIEEVSELIIMFYDYLINQFIQISNLSDNNGFIMLESNGQFFYNHKCYCLPLIIKLKMKIYYHEFQNKQMEQFKQIQKLQEIQQNYQKQLEEIKEKYSEYKKGKKYPHGQIDIAILYSNPILKNKNNPYDSVDYYDEIEEFKKAGDKLNVKVRYLITQANLQNLKDVLSCNPTPKIIHITCHGENDESNQHLGFEGNGLLQELHTLKFSEQFEKQNGLKLILLSCCHGQAFADQTQKYAITIAVKTQELKMEEEASKNYFSSLYEHLLKNKTIRESHECAKKFVKDQLKDKNNQCCCSHSHHNCLFQNKDQKKYCFFCERKQSCQCKSELIKDKIQHLSGCKIIDALKVHLKNEQQKKALHKLLENKEIIRACCCELSKQLNGENDEIYEIEHTESEKFQIFRGKNDDEQKVFEDIQLGKLDEICQKDWKFKWDEKLFICCKQQAFKIYQWLEKQFAQMNQINQITQITHNQKIDYFVVEFAKQVALYFQYRYLKFSEHNKFKNIEIIEKQFERIQELPNKQFEKEVGYIFIIYEINNELTQENLNLLQDLQGKVILILKSSLKLTKVHLKHLKEELTKVNFKDNGLFKKIKKRYDEKIVDLNGKKIAINSLSIEEFENLFIQ</sequence>
<evidence type="ECO:0000313" key="3">
    <source>
        <dbReference type="Proteomes" id="UP000692954"/>
    </source>
</evidence>
<feature type="coiled-coil region" evidence="1">
    <location>
        <begin position="145"/>
        <end position="172"/>
    </location>
</feature>
<evidence type="ECO:0000256" key="1">
    <source>
        <dbReference type="SAM" id="Coils"/>
    </source>
</evidence>
<keyword evidence="1" id="KW-0175">Coiled coil</keyword>
<evidence type="ECO:0008006" key="4">
    <source>
        <dbReference type="Google" id="ProtNLM"/>
    </source>
</evidence>
<gene>
    <name evidence="2" type="ORF">PSON_ATCC_30995.1.T1260178</name>
</gene>
<keyword evidence="3" id="KW-1185">Reference proteome</keyword>
<dbReference type="OrthoDB" id="308022at2759"/>
<dbReference type="AlphaFoldDB" id="A0A8S1QYN3"/>
<name>A0A8S1QYN3_9CILI</name>
<dbReference type="EMBL" id="CAJJDN010000126">
    <property type="protein sequence ID" value="CAD8120539.1"/>
    <property type="molecule type" value="Genomic_DNA"/>
</dbReference>
<protein>
    <recommendedName>
        <fullName evidence="4">CHAT domain-containing protein</fullName>
    </recommendedName>
</protein>
<comment type="caution">
    <text evidence="2">The sequence shown here is derived from an EMBL/GenBank/DDBJ whole genome shotgun (WGS) entry which is preliminary data.</text>
</comment>
<accession>A0A8S1QYN3</accession>
<proteinExistence type="predicted"/>
<reference evidence="2" key="1">
    <citation type="submission" date="2021-01" db="EMBL/GenBank/DDBJ databases">
        <authorList>
            <consortium name="Genoscope - CEA"/>
            <person name="William W."/>
        </authorList>
    </citation>
    <scope>NUCLEOTIDE SEQUENCE</scope>
</reference>